<dbReference type="Pfam" id="PF03551">
    <property type="entry name" value="PadR"/>
    <property type="match status" value="1"/>
</dbReference>
<proteinExistence type="predicted"/>
<dbReference type="PANTHER" id="PTHR33169:SF27">
    <property type="entry name" value="TRANSCRIPTIONAL REGULATOR PADR FAMILY PROTEIN"/>
    <property type="match status" value="1"/>
</dbReference>
<feature type="chain" id="PRO_5038531891" evidence="1">
    <location>
        <begin position="21"/>
        <end position="215"/>
    </location>
</feature>
<evidence type="ECO:0000313" key="3">
    <source>
        <dbReference type="EMBL" id="SIR28628.1"/>
    </source>
</evidence>
<dbReference type="InterPro" id="IPR052509">
    <property type="entry name" value="Metal_resp_DNA-bind_regulator"/>
</dbReference>
<dbReference type="InterPro" id="IPR005149">
    <property type="entry name" value="Tscrpt_reg_PadR_N"/>
</dbReference>
<sequence>MAKRRRVANLLGLAVLSALAHRPMHPYEMAAALRGWNKEHDMGIKWGTLYTVVGNLAKHGLIEELESSRQGRRPERTVYQITEAGREELVDWTRELLRVPHTEFPWFRAGLSVMAVLPPDDVAVLLADRLAAIRKEIATLQELHDRDSPQVPRLFLIEAEYDLAILRAEEGWIAALLDELTSGTFPGLAEWRAFHEAGGLSAEMKELAEEKITDI</sequence>
<name>A0A1N6ZP79_9ACTN</name>
<dbReference type="PANTHER" id="PTHR33169">
    <property type="entry name" value="PADR-FAMILY TRANSCRIPTIONAL REGULATOR"/>
    <property type="match status" value="1"/>
</dbReference>
<evidence type="ECO:0000313" key="4">
    <source>
        <dbReference type="Proteomes" id="UP000186096"/>
    </source>
</evidence>
<dbReference type="InterPro" id="IPR036388">
    <property type="entry name" value="WH-like_DNA-bd_sf"/>
</dbReference>
<dbReference type="Gene3D" id="1.10.10.10">
    <property type="entry name" value="Winged helix-like DNA-binding domain superfamily/Winged helix DNA-binding domain"/>
    <property type="match status" value="1"/>
</dbReference>
<dbReference type="STRING" id="58117.SAMN05421833_107221"/>
<dbReference type="OrthoDB" id="8443918at2"/>
<evidence type="ECO:0000259" key="2">
    <source>
        <dbReference type="Pfam" id="PF03551"/>
    </source>
</evidence>
<keyword evidence="1" id="KW-0732">Signal</keyword>
<dbReference type="Proteomes" id="UP000186096">
    <property type="component" value="Unassembled WGS sequence"/>
</dbReference>
<dbReference type="InterPro" id="IPR036390">
    <property type="entry name" value="WH_DNA-bd_sf"/>
</dbReference>
<dbReference type="EMBL" id="FTNI01000007">
    <property type="protein sequence ID" value="SIR28628.1"/>
    <property type="molecule type" value="Genomic_DNA"/>
</dbReference>
<dbReference type="RefSeq" id="WP_076434715.1">
    <property type="nucleotide sequence ID" value="NZ_FTNI01000007.1"/>
</dbReference>
<feature type="domain" description="Transcription regulator PadR N-terminal" evidence="2">
    <location>
        <begin position="15"/>
        <end position="89"/>
    </location>
</feature>
<keyword evidence="4" id="KW-1185">Reference proteome</keyword>
<evidence type="ECO:0000256" key="1">
    <source>
        <dbReference type="SAM" id="SignalP"/>
    </source>
</evidence>
<protein>
    <submittedName>
        <fullName evidence="3">Transcriptional regulator, PadR family</fullName>
    </submittedName>
</protein>
<dbReference type="SUPFAM" id="SSF46785">
    <property type="entry name" value="Winged helix' DNA-binding domain"/>
    <property type="match status" value="1"/>
</dbReference>
<reference evidence="4" key="1">
    <citation type="submission" date="2017-01" db="EMBL/GenBank/DDBJ databases">
        <authorList>
            <person name="Varghese N."/>
            <person name="Submissions S."/>
        </authorList>
    </citation>
    <scope>NUCLEOTIDE SEQUENCE [LARGE SCALE GENOMIC DNA]</scope>
    <source>
        <strain evidence="4">ATCC 12950</strain>
    </source>
</reference>
<gene>
    <name evidence="3" type="ORF">SAMN05421833_107221</name>
</gene>
<dbReference type="AlphaFoldDB" id="A0A1N6ZP79"/>
<organism evidence="3 4">
    <name type="scientific">Microbispora rosea</name>
    <dbReference type="NCBI Taxonomy" id="58117"/>
    <lineage>
        <taxon>Bacteria</taxon>
        <taxon>Bacillati</taxon>
        <taxon>Actinomycetota</taxon>
        <taxon>Actinomycetes</taxon>
        <taxon>Streptosporangiales</taxon>
        <taxon>Streptosporangiaceae</taxon>
        <taxon>Microbispora</taxon>
    </lineage>
</organism>
<feature type="signal peptide" evidence="1">
    <location>
        <begin position="1"/>
        <end position="20"/>
    </location>
</feature>
<accession>A0A1N6ZP79</accession>